<proteinExistence type="predicted"/>
<gene>
    <name evidence="1" type="ORF">OWV82_001357</name>
</gene>
<organism evidence="1 2">
    <name type="scientific">Melia azedarach</name>
    <name type="common">Chinaberry tree</name>
    <dbReference type="NCBI Taxonomy" id="155640"/>
    <lineage>
        <taxon>Eukaryota</taxon>
        <taxon>Viridiplantae</taxon>
        <taxon>Streptophyta</taxon>
        <taxon>Embryophyta</taxon>
        <taxon>Tracheophyta</taxon>
        <taxon>Spermatophyta</taxon>
        <taxon>Magnoliopsida</taxon>
        <taxon>eudicotyledons</taxon>
        <taxon>Gunneridae</taxon>
        <taxon>Pentapetalae</taxon>
        <taxon>rosids</taxon>
        <taxon>malvids</taxon>
        <taxon>Sapindales</taxon>
        <taxon>Meliaceae</taxon>
        <taxon>Melia</taxon>
    </lineage>
</organism>
<protein>
    <submittedName>
        <fullName evidence="1">Peptidylprolyl isomerase</fullName>
    </submittedName>
</protein>
<dbReference type="EMBL" id="CM051394">
    <property type="protein sequence ID" value="KAJ4728423.1"/>
    <property type="molecule type" value="Genomic_DNA"/>
</dbReference>
<accession>A0ACC1YZE9</accession>
<reference evidence="1 2" key="1">
    <citation type="journal article" date="2023" name="Science">
        <title>Complex scaffold remodeling in plant triterpene biosynthesis.</title>
        <authorList>
            <person name="De La Pena R."/>
            <person name="Hodgson H."/>
            <person name="Liu J.C."/>
            <person name="Stephenson M.J."/>
            <person name="Martin A.C."/>
            <person name="Owen C."/>
            <person name="Harkess A."/>
            <person name="Leebens-Mack J."/>
            <person name="Jimenez L.E."/>
            <person name="Osbourn A."/>
            <person name="Sattely E.S."/>
        </authorList>
    </citation>
    <scope>NUCLEOTIDE SEQUENCE [LARGE SCALE GENOMIC DNA]</scope>
    <source>
        <strain evidence="2">cv. JPN11</strain>
        <tissue evidence="1">Leaf</tissue>
    </source>
</reference>
<keyword evidence="1" id="KW-0413">Isomerase</keyword>
<comment type="caution">
    <text evidence="1">The sequence shown here is derived from an EMBL/GenBank/DDBJ whole genome shotgun (WGS) entry which is preliminary data.</text>
</comment>
<sequence>MDEDFDVEAANNMMMDEDVDLPDDTPVLKVGEEKEIGNQGLKKKLLKEGEGWDTPDNGDEVEVHYTGTLLDGTQFDSSRDRGTPFKFTLGQGNVIKGWDIGIKTMKKGENALFTIPPELAYGESGSPPTIPPKATLQFDVELLSWTSVKDICKDGGIFKKILKGGEKWETPKDLDEVLVNYEASLEDGTVVAKADGVEFTVKEGHFCPALEKAVKTMKKGEKVLLTVKPQYGFGEKGKPASGNEGAVPPNASLQIALELLSWKTVSEVTDDKKVIKKILKEGEGYERPNDGAVVKVKLIGKLQDGTIFVKKGHGEEEELFEFKTDEEQVIDGLDKAVMTMKKNEVALLTIASEYAFGPSESQQELSVVPPNSTVCYEVELVSFEKEKESWDMNTKEKIEAAGKKKEQGNVLFKAGKYARASNKYEKAVKYIEYDSSFGDEEKKQAKALKVACNLNEAACKLKLKEYKEAEKLCTKVLDLESRNVKALYRRAQAYIQLADLDLAEFDVKKALEIDPDNRDVKLEYKTLKEKMKEYNKKEAKFYGNMFAKLNKLSTTESNKAESKEAEPMSIDSKA</sequence>
<dbReference type="Proteomes" id="UP001164539">
    <property type="component" value="Chromosome 1"/>
</dbReference>
<evidence type="ECO:0000313" key="2">
    <source>
        <dbReference type="Proteomes" id="UP001164539"/>
    </source>
</evidence>
<name>A0ACC1YZE9_MELAZ</name>
<keyword evidence="2" id="KW-1185">Reference proteome</keyword>
<evidence type="ECO:0000313" key="1">
    <source>
        <dbReference type="EMBL" id="KAJ4728423.1"/>
    </source>
</evidence>